<evidence type="ECO:0000313" key="2">
    <source>
        <dbReference type="EMBL" id="KII84007.1"/>
    </source>
</evidence>
<gene>
    <name evidence="2" type="ORF">PLICRDRAFT_58137</name>
</gene>
<sequence length="356" mass="38892">MSYASTSAPSFDLPLPWRDNPIPTSNIQPGVHIELKTSHIAPGMVLWPPPGYPYRVELGFRPDKRKGSGVYNVLFYEMRGRGPPPGDIGYPGDIYLDLTPGAYALYFRGTAEWTQYFLKNRGSARHPLCEELFLSIPMRGQISWQPFSKGIVGLLVHGRAEHLVSEHRAISYLIHEETEFVHPSRLNRASQFDALGPPLKRRKMTDIGTQTSYEDGIASSQHDAGENTDAGEHTDAGEYTGAGEHTERVSPVDISTNSPHAISPDPAPAPVLVKPEPPLPIKSEPKTEPPEWEQQDVASRRGSNVASEDIAEHSAPPPSASVCRVPCAYVFTNLALESSPSCGRSGRAQVRARGAG</sequence>
<dbReference type="AlphaFoldDB" id="A0A0C9SQR7"/>
<proteinExistence type="predicted"/>
<keyword evidence="3" id="KW-1185">Reference proteome</keyword>
<feature type="compositionally biased region" description="Pro residues" evidence="1">
    <location>
        <begin position="265"/>
        <end position="280"/>
    </location>
</feature>
<accession>A0A0C9SQR7</accession>
<dbReference type="HOGENOM" id="CLU_778717_0_0_1"/>
<organism evidence="2 3">
    <name type="scientific">Plicaturopsis crispa FD-325 SS-3</name>
    <dbReference type="NCBI Taxonomy" id="944288"/>
    <lineage>
        <taxon>Eukaryota</taxon>
        <taxon>Fungi</taxon>
        <taxon>Dikarya</taxon>
        <taxon>Basidiomycota</taxon>
        <taxon>Agaricomycotina</taxon>
        <taxon>Agaricomycetes</taxon>
        <taxon>Agaricomycetidae</taxon>
        <taxon>Amylocorticiales</taxon>
        <taxon>Amylocorticiaceae</taxon>
        <taxon>Plicatura</taxon>
        <taxon>Plicaturopsis crispa</taxon>
    </lineage>
</organism>
<name>A0A0C9SQR7_PLICR</name>
<reference evidence="2 3" key="1">
    <citation type="submission" date="2014-06" db="EMBL/GenBank/DDBJ databases">
        <title>Evolutionary Origins and Diversification of the Mycorrhizal Mutualists.</title>
        <authorList>
            <consortium name="DOE Joint Genome Institute"/>
            <consortium name="Mycorrhizal Genomics Consortium"/>
            <person name="Kohler A."/>
            <person name="Kuo A."/>
            <person name="Nagy L.G."/>
            <person name="Floudas D."/>
            <person name="Copeland A."/>
            <person name="Barry K.W."/>
            <person name="Cichocki N."/>
            <person name="Veneault-Fourrey C."/>
            <person name="LaButti K."/>
            <person name="Lindquist E.A."/>
            <person name="Lipzen A."/>
            <person name="Lundell T."/>
            <person name="Morin E."/>
            <person name="Murat C."/>
            <person name="Riley R."/>
            <person name="Ohm R."/>
            <person name="Sun H."/>
            <person name="Tunlid A."/>
            <person name="Henrissat B."/>
            <person name="Grigoriev I.V."/>
            <person name="Hibbett D.S."/>
            <person name="Martin F."/>
        </authorList>
    </citation>
    <scope>NUCLEOTIDE SEQUENCE [LARGE SCALE GENOMIC DNA]</scope>
    <source>
        <strain evidence="2 3">FD-325 SS-3</strain>
    </source>
</reference>
<evidence type="ECO:0000256" key="1">
    <source>
        <dbReference type="SAM" id="MobiDB-lite"/>
    </source>
</evidence>
<dbReference type="EMBL" id="KN832573">
    <property type="protein sequence ID" value="KII84007.1"/>
    <property type="molecule type" value="Genomic_DNA"/>
</dbReference>
<protein>
    <submittedName>
        <fullName evidence="2">Unplaced genomic scaffold PLICRscaffold_20, whole genome shotgun sequence</fullName>
    </submittedName>
</protein>
<dbReference type="Proteomes" id="UP000053263">
    <property type="component" value="Unassembled WGS sequence"/>
</dbReference>
<feature type="region of interest" description="Disordered" evidence="1">
    <location>
        <begin position="217"/>
        <end position="322"/>
    </location>
</feature>
<evidence type="ECO:0000313" key="3">
    <source>
        <dbReference type="Proteomes" id="UP000053263"/>
    </source>
</evidence>